<dbReference type="Proteomes" id="UP000177096">
    <property type="component" value="Unassembled WGS sequence"/>
</dbReference>
<dbReference type="InterPro" id="IPR013324">
    <property type="entry name" value="RNA_pol_sigma_r3/r4-like"/>
</dbReference>
<reference evidence="8 9" key="1">
    <citation type="journal article" date="2016" name="Nat. Commun.">
        <title>Thousands of microbial genomes shed light on interconnected biogeochemical processes in an aquifer system.</title>
        <authorList>
            <person name="Anantharaman K."/>
            <person name="Brown C.T."/>
            <person name="Hug L.A."/>
            <person name="Sharon I."/>
            <person name="Castelle C.J."/>
            <person name="Probst A.J."/>
            <person name="Thomas B.C."/>
            <person name="Singh A."/>
            <person name="Wilkins M.J."/>
            <person name="Karaoz U."/>
            <person name="Brodie E.L."/>
            <person name="Williams K.H."/>
            <person name="Hubbard S.S."/>
            <person name="Banfield J.F."/>
        </authorList>
    </citation>
    <scope>NUCLEOTIDE SEQUENCE [LARGE SCALE GENOMIC DNA]</scope>
</reference>
<evidence type="ECO:0000256" key="2">
    <source>
        <dbReference type="ARBA" id="ARBA00023015"/>
    </source>
</evidence>
<organism evidence="8 9">
    <name type="scientific">Candidatus Zambryskibacteria bacterium RIFCSPLOWO2_02_FULL_39_14</name>
    <dbReference type="NCBI Taxonomy" id="1802769"/>
    <lineage>
        <taxon>Bacteria</taxon>
        <taxon>Candidatus Zambryskiibacteriota</taxon>
    </lineage>
</organism>
<dbReference type="Pfam" id="PF04542">
    <property type="entry name" value="Sigma70_r2"/>
    <property type="match status" value="1"/>
</dbReference>
<evidence type="ECO:0000256" key="3">
    <source>
        <dbReference type="ARBA" id="ARBA00023082"/>
    </source>
</evidence>
<dbReference type="SUPFAM" id="SSF88946">
    <property type="entry name" value="Sigma2 domain of RNA polymerase sigma factors"/>
    <property type="match status" value="1"/>
</dbReference>
<dbReference type="AlphaFoldDB" id="A0A1G2UJB7"/>
<evidence type="ECO:0000256" key="5">
    <source>
        <dbReference type="ARBA" id="ARBA00023163"/>
    </source>
</evidence>
<dbReference type="GO" id="GO:0003677">
    <property type="term" value="F:DNA binding"/>
    <property type="evidence" value="ECO:0007669"/>
    <property type="project" value="UniProtKB-KW"/>
</dbReference>
<dbReference type="InterPro" id="IPR036388">
    <property type="entry name" value="WH-like_DNA-bd_sf"/>
</dbReference>
<dbReference type="InterPro" id="IPR007627">
    <property type="entry name" value="RNA_pol_sigma70_r2"/>
</dbReference>
<evidence type="ECO:0000256" key="1">
    <source>
        <dbReference type="ARBA" id="ARBA00010641"/>
    </source>
</evidence>
<accession>A0A1G2UJB7</accession>
<keyword evidence="5" id="KW-0804">Transcription</keyword>
<dbReference type="EMBL" id="MHWM01000008">
    <property type="protein sequence ID" value="OHB09262.1"/>
    <property type="molecule type" value="Genomic_DNA"/>
</dbReference>
<comment type="caution">
    <text evidence="8">The sequence shown here is derived from an EMBL/GenBank/DDBJ whole genome shotgun (WGS) entry which is preliminary data.</text>
</comment>
<evidence type="ECO:0000313" key="9">
    <source>
        <dbReference type="Proteomes" id="UP000177096"/>
    </source>
</evidence>
<evidence type="ECO:0000256" key="4">
    <source>
        <dbReference type="ARBA" id="ARBA00023125"/>
    </source>
</evidence>
<dbReference type="Pfam" id="PF08281">
    <property type="entry name" value="Sigma70_r4_2"/>
    <property type="match status" value="1"/>
</dbReference>
<comment type="similarity">
    <text evidence="1">Belongs to the sigma-70 factor family. ECF subfamily.</text>
</comment>
<dbReference type="InterPro" id="IPR014284">
    <property type="entry name" value="RNA_pol_sigma-70_dom"/>
</dbReference>
<gene>
    <name evidence="8" type="ORF">A3I86_00435</name>
</gene>
<keyword evidence="2" id="KW-0805">Transcription regulation</keyword>
<dbReference type="Gene3D" id="1.10.1740.10">
    <property type="match status" value="1"/>
</dbReference>
<dbReference type="GO" id="GO:0006352">
    <property type="term" value="P:DNA-templated transcription initiation"/>
    <property type="evidence" value="ECO:0007669"/>
    <property type="project" value="InterPro"/>
</dbReference>
<dbReference type="InterPro" id="IPR013325">
    <property type="entry name" value="RNA_pol_sigma_r2"/>
</dbReference>
<dbReference type="GO" id="GO:0016987">
    <property type="term" value="F:sigma factor activity"/>
    <property type="evidence" value="ECO:0007669"/>
    <property type="project" value="UniProtKB-KW"/>
</dbReference>
<evidence type="ECO:0000259" key="6">
    <source>
        <dbReference type="Pfam" id="PF04542"/>
    </source>
</evidence>
<sequence>MSIEDDKKRFTDIYNQESDSLFRFCLIRVSDREKALDLTQEAFTRLWNSVSLGKEPENPRAFLYVVARHLIIDWYRRTKSISLESLSDERGEDFIILDEKTTFDIEMSLDAKHVLSMLDKLEMQYREVIYFRYVEGFPPKDIAEILNLSANVVSIRISRGMEMLRRLMGISENDHE</sequence>
<keyword evidence="4" id="KW-0238">DNA-binding</keyword>
<dbReference type="SUPFAM" id="SSF88659">
    <property type="entry name" value="Sigma3 and sigma4 domains of RNA polymerase sigma factors"/>
    <property type="match status" value="1"/>
</dbReference>
<feature type="domain" description="RNA polymerase sigma-70 region 2" evidence="6">
    <location>
        <begin position="14"/>
        <end position="79"/>
    </location>
</feature>
<dbReference type="NCBIfam" id="TIGR02937">
    <property type="entry name" value="sigma70-ECF"/>
    <property type="match status" value="1"/>
</dbReference>
<dbReference type="InterPro" id="IPR013249">
    <property type="entry name" value="RNA_pol_sigma70_r4_t2"/>
</dbReference>
<protein>
    <recommendedName>
        <fullName evidence="10">RNA polymerase sigma factor</fullName>
    </recommendedName>
</protein>
<proteinExistence type="inferred from homology"/>
<dbReference type="PANTHER" id="PTHR43133:SF8">
    <property type="entry name" value="RNA POLYMERASE SIGMA FACTOR HI_1459-RELATED"/>
    <property type="match status" value="1"/>
</dbReference>
<dbReference type="CDD" id="cd06171">
    <property type="entry name" value="Sigma70_r4"/>
    <property type="match status" value="1"/>
</dbReference>
<evidence type="ECO:0008006" key="10">
    <source>
        <dbReference type="Google" id="ProtNLM"/>
    </source>
</evidence>
<feature type="domain" description="RNA polymerase sigma factor 70 region 4 type 2" evidence="7">
    <location>
        <begin position="114"/>
        <end position="164"/>
    </location>
</feature>
<evidence type="ECO:0000313" key="8">
    <source>
        <dbReference type="EMBL" id="OHB09262.1"/>
    </source>
</evidence>
<keyword evidence="3" id="KW-0731">Sigma factor</keyword>
<dbReference type="Gene3D" id="1.10.10.10">
    <property type="entry name" value="Winged helix-like DNA-binding domain superfamily/Winged helix DNA-binding domain"/>
    <property type="match status" value="1"/>
</dbReference>
<dbReference type="InterPro" id="IPR039425">
    <property type="entry name" value="RNA_pol_sigma-70-like"/>
</dbReference>
<dbReference type="PANTHER" id="PTHR43133">
    <property type="entry name" value="RNA POLYMERASE ECF-TYPE SIGMA FACTO"/>
    <property type="match status" value="1"/>
</dbReference>
<evidence type="ECO:0000259" key="7">
    <source>
        <dbReference type="Pfam" id="PF08281"/>
    </source>
</evidence>
<name>A0A1G2UJB7_9BACT</name>